<protein>
    <recommendedName>
        <fullName evidence="1">Schlafen AlbA-2 domain-containing protein</fullName>
    </recommendedName>
</protein>
<name>E6PGS2_9ZZZZ</name>
<dbReference type="InterPro" id="IPR007421">
    <property type="entry name" value="Schlafen_AlbA_2_dom"/>
</dbReference>
<proteinExistence type="predicted"/>
<dbReference type="Pfam" id="PF04326">
    <property type="entry name" value="SLFN_AlbA_2"/>
    <property type="match status" value="1"/>
</dbReference>
<sequence>MRRYDLLEGDLSTASYDDIVEALQGFRDEGERLEFKSQMPDRSKLVQTACAFANTFGGIIAIGLHDADSADGIRPSSTAVDISNRAQTAALSRIQARTYPSVRCQAFAFNNENGNAILLIRVPRTNIGPHQYLGDDGPPLPVRRDKEIKALSLAEIEALQQRRDLRSPSTSPLGVHTMHYPIQPPIQKRAARHQDLSFFGATVVPREFNSRPRILYEDDEAAIREAISRCVGLEGVGAKTLRDGVLFSTEGNEVEDAKCERDLYVQSDGEISLRMEYNPDHDLFQVARFLGNVVVLSAYVYSRFSISPRFHGTLNLELSRSSMSDFLPRHGSEQINLDLARDDIVSEVANIITLLLRGANRATARDETRNIFRDVWEREFLSKGVVDPRVLWS</sequence>
<evidence type="ECO:0000259" key="1">
    <source>
        <dbReference type="Pfam" id="PF04326"/>
    </source>
</evidence>
<reference evidence="2" key="1">
    <citation type="submission" date="2009-10" db="EMBL/GenBank/DDBJ databases">
        <title>Diversity of trophic interactions inside an arsenic-rich microbial ecosystem.</title>
        <authorList>
            <person name="Bertin P.N."/>
            <person name="Heinrich-Salmeron A."/>
            <person name="Pelletier E."/>
            <person name="Goulhen-Chollet F."/>
            <person name="Arsene-Ploetze F."/>
            <person name="Gallien S."/>
            <person name="Calteau A."/>
            <person name="Vallenet D."/>
            <person name="Casiot C."/>
            <person name="Chane-Woon-Ming B."/>
            <person name="Giloteaux L."/>
            <person name="Barakat M."/>
            <person name="Bonnefoy V."/>
            <person name="Bruneel O."/>
            <person name="Chandler M."/>
            <person name="Cleiss J."/>
            <person name="Duran R."/>
            <person name="Elbaz-Poulichet F."/>
            <person name="Fonknechten N."/>
            <person name="Lauga B."/>
            <person name="Mornico D."/>
            <person name="Ortet P."/>
            <person name="Schaeffer C."/>
            <person name="Siguier P."/>
            <person name="Alexander Thil Smith A."/>
            <person name="Van Dorsselaer A."/>
            <person name="Weissenbach J."/>
            <person name="Medigue C."/>
            <person name="Le Paslier D."/>
        </authorList>
    </citation>
    <scope>NUCLEOTIDE SEQUENCE</scope>
</reference>
<gene>
    <name evidence="2" type="ORF">CARN1_2523</name>
</gene>
<dbReference type="EMBL" id="CABL01000014">
    <property type="protein sequence ID" value="CBH75660.1"/>
    <property type="molecule type" value="Genomic_DNA"/>
</dbReference>
<dbReference type="AlphaFoldDB" id="E6PGS2"/>
<dbReference type="InterPro" id="IPR038461">
    <property type="entry name" value="Schlafen_AlbA_2_dom_sf"/>
</dbReference>
<feature type="domain" description="Schlafen AlbA-2" evidence="1">
    <location>
        <begin position="29"/>
        <end position="131"/>
    </location>
</feature>
<organism evidence="2">
    <name type="scientific">mine drainage metagenome</name>
    <dbReference type="NCBI Taxonomy" id="410659"/>
    <lineage>
        <taxon>unclassified sequences</taxon>
        <taxon>metagenomes</taxon>
        <taxon>ecological metagenomes</taxon>
    </lineage>
</organism>
<comment type="caution">
    <text evidence="2">The sequence shown here is derived from an EMBL/GenBank/DDBJ whole genome shotgun (WGS) entry which is preliminary data.</text>
</comment>
<evidence type="ECO:0000313" key="2">
    <source>
        <dbReference type="EMBL" id="CBH75660.1"/>
    </source>
</evidence>
<accession>E6PGS2</accession>
<dbReference type="Gene3D" id="3.30.950.30">
    <property type="entry name" value="Schlafen, AAA domain"/>
    <property type="match status" value="1"/>
</dbReference>